<evidence type="ECO:0000313" key="7">
    <source>
        <dbReference type="EMBL" id="MBB5872409.1"/>
    </source>
</evidence>
<feature type="transmembrane region" description="Helical" evidence="6">
    <location>
        <begin position="409"/>
        <end position="431"/>
    </location>
</feature>
<evidence type="ECO:0000313" key="8">
    <source>
        <dbReference type="Proteomes" id="UP000587527"/>
    </source>
</evidence>
<dbReference type="GO" id="GO:0022857">
    <property type="term" value="F:transmembrane transporter activity"/>
    <property type="evidence" value="ECO:0007669"/>
    <property type="project" value="InterPro"/>
</dbReference>
<feature type="transmembrane region" description="Helical" evidence="6">
    <location>
        <begin position="55"/>
        <end position="84"/>
    </location>
</feature>
<evidence type="ECO:0000256" key="5">
    <source>
        <dbReference type="SAM" id="MobiDB-lite"/>
    </source>
</evidence>
<sequence>MPNSTSLLKRLLLGRPFRSDRLAHTLLPKRIALPVFASDALSSVAYAPAEILLTLSIAGAGAFIFSPWIALAVAVVMITVVASYRQNVHAYPSGGGDYEVATVNLGAKSGLVVASALLVDYVLTVAVSVSAGVDALGDMFGTVGEHKVAFAVGIVVVLSAINMRGIREAGVAFAIPTYGFMIAMLILVGWGFFRIFVQGDELRAATANMEIRSEHGLTVGTSFAFIFLLVRAFSSGCAALTGVEAISNGVPAFKSPKSKNAATTLLLLGSIAIVMIAGIIFLARRTGLRYVECWTADPQIGCAESQVIGPLPFPKQPTVTAQLADTVFGDFRVGYFIVLAVTALILVLAANTAFNGFPVLGSILAQDRYLPRQLHTRGDRLAFSNGIVFLAGFAVVLIIAFQAETTKLIQLYIVGVFVSFTLSQSGMIRHWNRLLKTERDPVVRRRMNRSRMINGFGMVMTGFVLFLVLITKFLKGAWISIAAMAVIFVIMVAIRRHYDHVAEELEPTEDAMMLPARNHAIVLVSKLHLPTLRALAYAQATRPDSLTALTVNVDIADTRNIQAEWDRRGVSVPLTIIDSPYREITRPIINYVKSLRQDKPRDVVTVYIPEYVVGHWWENILHNQSALRIKGRLLFEPGVMVTSVPWQLTSSIGKNLDKLDAKLSNTPARGPRAGEVPIDDEVRTS</sequence>
<feature type="region of interest" description="Disordered" evidence="5">
    <location>
        <begin position="663"/>
        <end position="685"/>
    </location>
</feature>
<dbReference type="AlphaFoldDB" id="A0A841BZ90"/>
<feature type="transmembrane region" description="Helical" evidence="6">
    <location>
        <begin position="476"/>
        <end position="494"/>
    </location>
</feature>
<dbReference type="EMBL" id="JACHMN010000003">
    <property type="protein sequence ID" value="MBB5872409.1"/>
    <property type="molecule type" value="Genomic_DNA"/>
</dbReference>
<dbReference type="Proteomes" id="UP000587527">
    <property type="component" value="Unassembled WGS sequence"/>
</dbReference>
<evidence type="ECO:0000256" key="3">
    <source>
        <dbReference type="ARBA" id="ARBA00022989"/>
    </source>
</evidence>
<comment type="subcellular location">
    <subcellularLocation>
        <location evidence="1">Membrane</location>
        <topology evidence="1">Multi-pass membrane protein</topology>
    </subcellularLocation>
</comment>
<gene>
    <name evidence="7" type="ORF">F4553_005843</name>
</gene>
<reference evidence="7 8" key="1">
    <citation type="submission" date="2020-08" db="EMBL/GenBank/DDBJ databases">
        <title>Sequencing the genomes of 1000 actinobacteria strains.</title>
        <authorList>
            <person name="Klenk H.-P."/>
        </authorList>
    </citation>
    <scope>NUCLEOTIDE SEQUENCE [LARGE SCALE GENOMIC DNA]</scope>
    <source>
        <strain evidence="7 8">DSM 45362</strain>
    </source>
</reference>
<feature type="transmembrane region" description="Helical" evidence="6">
    <location>
        <begin position="381"/>
        <end position="403"/>
    </location>
</feature>
<feature type="transmembrane region" description="Helical" evidence="6">
    <location>
        <begin position="452"/>
        <end position="470"/>
    </location>
</feature>
<feature type="transmembrane region" description="Helical" evidence="6">
    <location>
        <begin position="178"/>
        <end position="197"/>
    </location>
</feature>
<name>A0A841BZ90_9ACTN</name>
<feature type="transmembrane region" description="Helical" evidence="6">
    <location>
        <begin position="261"/>
        <end position="282"/>
    </location>
</feature>
<accession>A0A841BZ90</accession>
<dbReference type="RefSeq" id="WP_184842007.1">
    <property type="nucleotide sequence ID" value="NZ_JACHMN010000003.1"/>
</dbReference>
<dbReference type="GO" id="GO:0016020">
    <property type="term" value="C:membrane"/>
    <property type="evidence" value="ECO:0007669"/>
    <property type="project" value="UniProtKB-SubCell"/>
</dbReference>
<evidence type="ECO:0000256" key="2">
    <source>
        <dbReference type="ARBA" id="ARBA00022692"/>
    </source>
</evidence>
<dbReference type="Gene3D" id="1.20.1740.10">
    <property type="entry name" value="Amino acid/polyamine transporter I"/>
    <property type="match status" value="1"/>
</dbReference>
<keyword evidence="2 6" id="KW-0812">Transmembrane</keyword>
<feature type="transmembrane region" description="Helical" evidence="6">
    <location>
        <begin position="148"/>
        <end position="166"/>
    </location>
</feature>
<evidence type="ECO:0000256" key="6">
    <source>
        <dbReference type="SAM" id="Phobius"/>
    </source>
</evidence>
<protein>
    <submittedName>
        <fullName evidence="7">Amino acid transporter</fullName>
    </submittedName>
</protein>
<keyword evidence="8" id="KW-1185">Reference proteome</keyword>
<keyword evidence="3 6" id="KW-1133">Transmembrane helix</keyword>
<dbReference type="Pfam" id="PF13520">
    <property type="entry name" value="AA_permease_2"/>
    <property type="match status" value="1"/>
</dbReference>
<comment type="caution">
    <text evidence="7">The sequence shown here is derived from an EMBL/GenBank/DDBJ whole genome shotgun (WGS) entry which is preliminary data.</text>
</comment>
<feature type="transmembrane region" description="Helical" evidence="6">
    <location>
        <begin position="217"/>
        <end position="240"/>
    </location>
</feature>
<evidence type="ECO:0000256" key="1">
    <source>
        <dbReference type="ARBA" id="ARBA00004141"/>
    </source>
</evidence>
<evidence type="ECO:0000256" key="4">
    <source>
        <dbReference type="ARBA" id="ARBA00023136"/>
    </source>
</evidence>
<proteinExistence type="predicted"/>
<dbReference type="InterPro" id="IPR053153">
    <property type="entry name" value="APC_K+_Transporter"/>
</dbReference>
<keyword evidence="4 6" id="KW-0472">Membrane</keyword>
<feature type="transmembrane region" description="Helical" evidence="6">
    <location>
        <begin position="105"/>
        <end position="128"/>
    </location>
</feature>
<dbReference type="InterPro" id="IPR002293">
    <property type="entry name" value="AA/rel_permease1"/>
</dbReference>
<organism evidence="7 8">
    <name type="scientific">Allocatelliglobosispora scoriae</name>
    <dbReference type="NCBI Taxonomy" id="643052"/>
    <lineage>
        <taxon>Bacteria</taxon>
        <taxon>Bacillati</taxon>
        <taxon>Actinomycetota</taxon>
        <taxon>Actinomycetes</taxon>
        <taxon>Micromonosporales</taxon>
        <taxon>Micromonosporaceae</taxon>
        <taxon>Allocatelliglobosispora</taxon>
    </lineage>
</organism>
<dbReference type="PANTHER" id="PTHR47704:SF1">
    <property type="entry name" value="POTASSIUM TRANSPORTER KIMA"/>
    <property type="match status" value="1"/>
</dbReference>
<dbReference type="PANTHER" id="PTHR47704">
    <property type="entry name" value="POTASSIUM TRANSPORTER KIMA"/>
    <property type="match status" value="1"/>
</dbReference>
<feature type="transmembrane region" description="Helical" evidence="6">
    <location>
        <begin position="333"/>
        <end position="360"/>
    </location>
</feature>